<evidence type="ECO:0000256" key="1">
    <source>
        <dbReference type="SAM" id="MobiDB-lite"/>
    </source>
</evidence>
<reference evidence="3 4" key="1">
    <citation type="submission" date="2019-02" db="EMBL/GenBank/DDBJ databases">
        <title>Deep-cultivation of Planctomycetes and their phenomic and genomic characterization uncovers novel biology.</title>
        <authorList>
            <person name="Wiegand S."/>
            <person name="Jogler M."/>
            <person name="Boedeker C."/>
            <person name="Pinto D."/>
            <person name="Vollmers J."/>
            <person name="Rivas-Marin E."/>
            <person name="Kohn T."/>
            <person name="Peeters S.H."/>
            <person name="Heuer A."/>
            <person name="Rast P."/>
            <person name="Oberbeckmann S."/>
            <person name="Bunk B."/>
            <person name="Jeske O."/>
            <person name="Meyerdierks A."/>
            <person name="Storesund J.E."/>
            <person name="Kallscheuer N."/>
            <person name="Luecker S."/>
            <person name="Lage O.M."/>
            <person name="Pohl T."/>
            <person name="Merkel B.J."/>
            <person name="Hornburger P."/>
            <person name="Mueller R.-W."/>
            <person name="Bruemmer F."/>
            <person name="Labrenz M."/>
            <person name="Spormann A.M."/>
            <person name="Op den Camp H."/>
            <person name="Overmann J."/>
            <person name="Amann R."/>
            <person name="Jetten M.S.M."/>
            <person name="Mascher T."/>
            <person name="Medema M.H."/>
            <person name="Devos D.P."/>
            <person name="Kaster A.-K."/>
            <person name="Ovreas L."/>
            <person name="Rohde M."/>
            <person name="Galperin M.Y."/>
            <person name="Jogler C."/>
        </authorList>
    </citation>
    <scope>NUCLEOTIDE SEQUENCE [LARGE SCALE GENOMIC DNA]</scope>
    <source>
        <strain evidence="3 4">K23_9</strain>
    </source>
</reference>
<feature type="domain" description="Flagellar motor switch protein FliG middle" evidence="2">
    <location>
        <begin position="159"/>
        <end position="229"/>
    </location>
</feature>
<feature type="compositionally biased region" description="Basic and acidic residues" evidence="1">
    <location>
        <begin position="1"/>
        <end position="11"/>
    </location>
</feature>
<dbReference type="InterPro" id="IPR000090">
    <property type="entry name" value="Flg_Motor_Flig"/>
</dbReference>
<dbReference type="Gene3D" id="1.10.220.30">
    <property type="match status" value="2"/>
</dbReference>
<evidence type="ECO:0000259" key="2">
    <source>
        <dbReference type="Pfam" id="PF14841"/>
    </source>
</evidence>
<evidence type="ECO:0000313" key="3">
    <source>
        <dbReference type="EMBL" id="QDT08540.1"/>
    </source>
</evidence>
<sequence length="445" mass="47828">MVETLPTKDRISPPQPTLAEREESLRRVAILLSSLPAPTASLLLGKVDGYSQHVVQQAIETLHTVAPDEQREILQAFKSGMTTIQPGLKATVEFDSQAAVGVQDEIVLGQSDPTEVYSTPRSDRFGEQVAAFLPRDESGTKSQRSHFKFLESVSIDAMVTLLSGEHPQTIALVLSSISPKTAADILPQLEGSLQQQTLSRIGRLNDVPDSTACEVAQHLQSRFQETIGQQHDTSGKLALKAIMEQMPVAKSASIESPQHVTQQATQPSSNPLGPAQPINTQLDDSHPVMSTQHDDTFRAEPVAMKIAHGTHSVGDFDESHSLSTEPVEPLSEQITDSEAGPTLVDAAHQHLIGLPSQELVNALGRVSTRDALLTLCGLPNQTAESAITLLSRSKARNVRRGIESLGPLQLREIDAAKQAVAMVSIGAYSQDAGDYPAFSASYRAA</sequence>
<dbReference type="OrthoDB" id="269759at2"/>
<feature type="region of interest" description="Disordered" evidence="1">
    <location>
        <begin position="1"/>
        <end position="20"/>
    </location>
</feature>
<dbReference type="Proteomes" id="UP000319817">
    <property type="component" value="Chromosome"/>
</dbReference>
<name>A0A517NN49_9BACT</name>
<proteinExistence type="predicted"/>
<dbReference type="AlphaFoldDB" id="A0A517NN49"/>
<dbReference type="EMBL" id="CP036526">
    <property type="protein sequence ID" value="QDT08540.1"/>
    <property type="molecule type" value="Genomic_DNA"/>
</dbReference>
<keyword evidence="3" id="KW-0282">Flagellum</keyword>
<dbReference type="InterPro" id="IPR011002">
    <property type="entry name" value="FliG_a-hlx"/>
</dbReference>
<accession>A0A517NN49</accession>
<keyword evidence="3" id="KW-0966">Cell projection</keyword>
<feature type="region of interest" description="Disordered" evidence="1">
    <location>
        <begin position="252"/>
        <end position="292"/>
    </location>
</feature>
<dbReference type="PANTHER" id="PTHR30534">
    <property type="entry name" value="FLAGELLAR MOTOR SWITCH PROTEIN FLIG"/>
    <property type="match status" value="1"/>
</dbReference>
<keyword evidence="4" id="KW-1185">Reference proteome</keyword>
<dbReference type="Pfam" id="PF14841">
    <property type="entry name" value="FliG_M"/>
    <property type="match status" value="1"/>
</dbReference>
<evidence type="ECO:0000313" key="4">
    <source>
        <dbReference type="Proteomes" id="UP000319817"/>
    </source>
</evidence>
<dbReference type="RefSeq" id="WP_145416067.1">
    <property type="nucleotide sequence ID" value="NZ_CP036526.1"/>
</dbReference>
<dbReference type="GO" id="GO:0006935">
    <property type="term" value="P:chemotaxis"/>
    <property type="evidence" value="ECO:0007669"/>
    <property type="project" value="InterPro"/>
</dbReference>
<dbReference type="PANTHER" id="PTHR30534:SF0">
    <property type="entry name" value="FLAGELLAR MOTOR SWITCH PROTEIN FLIG"/>
    <property type="match status" value="1"/>
</dbReference>
<protein>
    <submittedName>
        <fullName evidence="3">Flagellar motor switch protein FliG</fullName>
    </submittedName>
</protein>
<organism evidence="3 4">
    <name type="scientific">Stieleria marina</name>
    <dbReference type="NCBI Taxonomy" id="1930275"/>
    <lineage>
        <taxon>Bacteria</taxon>
        <taxon>Pseudomonadati</taxon>
        <taxon>Planctomycetota</taxon>
        <taxon>Planctomycetia</taxon>
        <taxon>Pirellulales</taxon>
        <taxon>Pirellulaceae</taxon>
        <taxon>Stieleria</taxon>
    </lineage>
</organism>
<dbReference type="InterPro" id="IPR032779">
    <property type="entry name" value="FliG_M"/>
</dbReference>
<feature type="compositionally biased region" description="Polar residues" evidence="1">
    <location>
        <begin position="253"/>
        <end position="282"/>
    </location>
</feature>
<dbReference type="GO" id="GO:0003774">
    <property type="term" value="F:cytoskeletal motor activity"/>
    <property type="evidence" value="ECO:0007669"/>
    <property type="project" value="InterPro"/>
</dbReference>
<dbReference type="GO" id="GO:0071973">
    <property type="term" value="P:bacterial-type flagellum-dependent cell motility"/>
    <property type="evidence" value="ECO:0007669"/>
    <property type="project" value="InterPro"/>
</dbReference>
<dbReference type="GO" id="GO:0009288">
    <property type="term" value="C:bacterial-type flagellum"/>
    <property type="evidence" value="ECO:0007669"/>
    <property type="project" value="InterPro"/>
</dbReference>
<dbReference type="SUPFAM" id="SSF48029">
    <property type="entry name" value="FliG"/>
    <property type="match status" value="3"/>
</dbReference>
<gene>
    <name evidence="3" type="primary">fliG_1</name>
    <name evidence="3" type="ORF">K239x_04790</name>
</gene>
<keyword evidence="3" id="KW-0969">Cilium</keyword>